<feature type="domain" description="Transcription regulator AsnC/Lrp ligand binding" evidence="1">
    <location>
        <begin position="8"/>
        <end position="73"/>
    </location>
</feature>
<dbReference type="EMBL" id="CP010835">
    <property type="protein sequence ID" value="AMM54485.1"/>
    <property type="molecule type" value="Genomic_DNA"/>
</dbReference>
<dbReference type="InterPro" id="IPR019887">
    <property type="entry name" value="Tscrpt_reg_AsnC/Lrp_C"/>
</dbReference>
<dbReference type="InterPro" id="IPR011008">
    <property type="entry name" value="Dimeric_a/b-barrel"/>
</dbReference>
<protein>
    <submittedName>
        <fullName evidence="2">AsnC family transcriptional regulator</fullName>
    </submittedName>
    <submittedName>
        <fullName evidence="3">Lrp/AsnC ligand binding domain-containing protein</fullName>
    </submittedName>
</protein>
<dbReference type="Pfam" id="PF01037">
    <property type="entry name" value="AsnC_trans_reg"/>
    <property type="match status" value="1"/>
</dbReference>
<dbReference type="KEGG" id="pyc:TQ32_08325"/>
<evidence type="ECO:0000313" key="2">
    <source>
        <dbReference type="EMBL" id="AMM54485.1"/>
    </source>
</evidence>
<dbReference type="GeneID" id="28491837"/>
<sequence>MEVFILLVVHPGQEEEVYKRLKDRPEVKEIYKVYGDYDIVARISVDGIKDLDKFHDEVLRRIPGIEISETLIASSY</sequence>
<reference evidence="3 5" key="3">
    <citation type="submission" date="2023-03" db="EMBL/GenBank/DDBJ databases">
        <title>Speciation in Pyrococcus: adaptation to high temperature as a mechanism.</title>
        <authorList>
            <person name="Gu J."/>
        </authorList>
    </citation>
    <scope>NUCLEOTIDE SEQUENCE [LARGE SCALE GENOMIC DNA]</scope>
    <source>
        <strain evidence="3 5">LMOA34</strain>
    </source>
</reference>
<proteinExistence type="predicted"/>
<gene>
    <name evidence="3" type="ORF">P8X34_02485</name>
    <name evidence="2" type="ORF">TQ32_08325</name>
</gene>
<dbReference type="STRING" id="1609559.TQ32_08325"/>
<keyword evidence="5" id="KW-1185">Reference proteome</keyword>
<dbReference type="RefSeq" id="WP_068323398.1">
    <property type="nucleotide sequence ID" value="NZ_CP010835.1"/>
</dbReference>
<dbReference type="AlphaFoldDB" id="A0A127BBB7"/>
<evidence type="ECO:0000313" key="5">
    <source>
        <dbReference type="Proteomes" id="UP001571980"/>
    </source>
</evidence>
<reference evidence="2 4" key="2">
    <citation type="journal article" date="2016" name="Int. J. Syst. Evol. Microbiol.">
        <title>Pyrococcus kukulkanii sp. nov., a hyperthermophilic, piezophilic archaeon isolated from a deep-sea hydrothermal vent.</title>
        <authorList>
            <person name="Callac N."/>
            <person name="Oger P."/>
            <person name="Lesongeur F."/>
            <person name="Rattray J.E."/>
            <person name="Vannier P."/>
            <person name="Michoud G."/>
            <person name="Beauverger M."/>
            <person name="Gayet N."/>
            <person name="Rouxel O."/>
            <person name="Jebbar M."/>
            <person name="Godfroy A."/>
        </authorList>
    </citation>
    <scope>NUCLEOTIDE SEQUENCE [LARGE SCALE GENOMIC DNA]</scope>
    <source>
        <strain evidence="2 4">NCB100</strain>
    </source>
</reference>
<reference evidence="4" key="1">
    <citation type="submission" date="2015-02" db="EMBL/GenBank/DDBJ databases">
        <title>Pyrococcus kukulkanii sp. nov., a novel hyperthermophilic archaeon isolated from a deep-sea hydrothermal vent at the Guaymas Basin.</title>
        <authorList>
            <person name="Oger P.M."/>
            <person name="Callac N."/>
            <person name="Jebbar M."/>
            <person name="Godfroy A."/>
        </authorList>
    </citation>
    <scope>NUCLEOTIDE SEQUENCE [LARGE SCALE GENOMIC DNA]</scope>
    <source>
        <strain evidence="4">NCB100</strain>
    </source>
</reference>
<accession>A0A127BBB7</accession>
<dbReference type="Proteomes" id="UP000070587">
    <property type="component" value="Chromosome"/>
</dbReference>
<organism evidence="2 4">
    <name type="scientific">Pyrococcus kukulkanii</name>
    <dbReference type="NCBI Taxonomy" id="1609559"/>
    <lineage>
        <taxon>Archaea</taxon>
        <taxon>Methanobacteriati</taxon>
        <taxon>Methanobacteriota</taxon>
        <taxon>Thermococci</taxon>
        <taxon>Thermococcales</taxon>
        <taxon>Thermococcaceae</taxon>
        <taxon>Pyrococcus</taxon>
    </lineage>
</organism>
<dbReference type="Gene3D" id="3.30.70.920">
    <property type="match status" value="1"/>
</dbReference>
<name>A0A127BBB7_9EURY</name>
<dbReference type="SUPFAM" id="SSF54909">
    <property type="entry name" value="Dimeric alpha+beta barrel"/>
    <property type="match status" value="1"/>
</dbReference>
<evidence type="ECO:0000259" key="1">
    <source>
        <dbReference type="Pfam" id="PF01037"/>
    </source>
</evidence>
<dbReference type="Proteomes" id="UP001571980">
    <property type="component" value="Unassembled WGS sequence"/>
</dbReference>
<evidence type="ECO:0000313" key="3">
    <source>
        <dbReference type="EMBL" id="MFA4803620.1"/>
    </source>
</evidence>
<dbReference type="OrthoDB" id="8136at2157"/>
<dbReference type="PATRIC" id="fig|1609559.3.peg.1739"/>
<evidence type="ECO:0000313" key="4">
    <source>
        <dbReference type="Proteomes" id="UP000070587"/>
    </source>
</evidence>
<dbReference type="EMBL" id="JARRIG010000001">
    <property type="protein sequence ID" value="MFA4803620.1"/>
    <property type="molecule type" value="Genomic_DNA"/>
</dbReference>